<dbReference type="AlphaFoldDB" id="A0A1M6AY92"/>
<protein>
    <submittedName>
        <fullName evidence="1">Uncharacterized protein</fullName>
    </submittedName>
</protein>
<organism evidence="1 2">
    <name type="scientific">Parasporobacterium paucivorans DSM 15970</name>
    <dbReference type="NCBI Taxonomy" id="1122934"/>
    <lineage>
        <taxon>Bacteria</taxon>
        <taxon>Bacillati</taxon>
        <taxon>Bacillota</taxon>
        <taxon>Clostridia</taxon>
        <taxon>Lachnospirales</taxon>
        <taxon>Lachnospiraceae</taxon>
        <taxon>Parasporobacterium</taxon>
    </lineage>
</organism>
<proteinExistence type="predicted"/>
<dbReference type="Proteomes" id="UP000184342">
    <property type="component" value="Unassembled WGS sequence"/>
</dbReference>
<reference evidence="1 2" key="1">
    <citation type="submission" date="2016-11" db="EMBL/GenBank/DDBJ databases">
        <authorList>
            <person name="Jaros S."/>
            <person name="Januszkiewicz K."/>
            <person name="Wedrychowicz H."/>
        </authorList>
    </citation>
    <scope>NUCLEOTIDE SEQUENCE [LARGE SCALE GENOMIC DNA]</scope>
    <source>
        <strain evidence="1 2">DSM 15970</strain>
    </source>
</reference>
<keyword evidence="2" id="KW-1185">Reference proteome</keyword>
<dbReference type="RefSeq" id="WP_073992518.1">
    <property type="nucleotide sequence ID" value="NZ_FQYT01000003.1"/>
</dbReference>
<evidence type="ECO:0000313" key="2">
    <source>
        <dbReference type="Proteomes" id="UP000184342"/>
    </source>
</evidence>
<accession>A0A1M6AY92</accession>
<name>A0A1M6AY92_9FIRM</name>
<dbReference type="EMBL" id="FQYT01000003">
    <property type="protein sequence ID" value="SHI41432.1"/>
    <property type="molecule type" value="Genomic_DNA"/>
</dbReference>
<gene>
    <name evidence="1" type="ORF">SAMN02745691_00212</name>
</gene>
<sequence>MTRSDIFNVSEQLNGYEGVRAQYKVQNENLKRICEIFTEEDFINSLSIEEKSAYKRYITPVIRCFKDISISENVRMEKSKSELEKKAGKNFEELSVAFFAALQKNYGQDNYQTKILNREFRNTIESDDWITDTRKNMENALEILKEIQYKKYLAEKEKKYNNAYKLKDSGKRVKNILTQYLPRPEWEKKWSEEKEELIGDMMIISSICYRMELTYYQVQEQMGKEYADRMKEILREFECLPVHVKISIGYNNMKHIDALKEAVNASVKGLYDDVKNAKDKIKKKGRKCNDKNKEDDNCLVRDRYELENAELVLREYLMDKNDKEGLPDNLPINGIIRINKK</sequence>
<evidence type="ECO:0000313" key="1">
    <source>
        <dbReference type="EMBL" id="SHI41432.1"/>
    </source>
</evidence>